<protein>
    <submittedName>
        <fullName evidence="1">Uncharacterized protein</fullName>
    </submittedName>
</protein>
<dbReference type="AlphaFoldDB" id="A0A4Y9XPM9"/>
<comment type="caution">
    <text evidence="1">The sequence shown here is derived from an EMBL/GenBank/DDBJ whole genome shotgun (WGS) entry which is preliminary data.</text>
</comment>
<evidence type="ECO:0000313" key="2">
    <source>
        <dbReference type="Proteomes" id="UP000298390"/>
    </source>
</evidence>
<dbReference type="EMBL" id="SEKV01001118">
    <property type="protein sequence ID" value="TFY51728.1"/>
    <property type="molecule type" value="Genomic_DNA"/>
</dbReference>
<accession>A0A4Y9XPM9</accession>
<reference evidence="1 2" key="1">
    <citation type="submission" date="2019-01" db="EMBL/GenBank/DDBJ databases">
        <title>Genome sequencing of the rare red list fungi Fomitopsis rosea.</title>
        <authorList>
            <person name="Buettner E."/>
            <person name="Kellner H."/>
        </authorList>
    </citation>
    <scope>NUCLEOTIDE SEQUENCE [LARGE SCALE GENOMIC DNA]</scope>
    <source>
        <strain evidence="1 2">DSM 105464</strain>
    </source>
</reference>
<gene>
    <name evidence="1" type="ORF">EVJ58_g10412</name>
</gene>
<name>A0A4Y9XPM9_9APHY</name>
<evidence type="ECO:0000313" key="1">
    <source>
        <dbReference type="EMBL" id="TFY51728.1"/>
    </source>
</evidence>
<sequence length="101" mass="11005">MILSRFFLNLREANHTMDSLDSDTSSSPVVLTSLGFHNFSRAADVFGGSLTFIGDDVNVERIADDEGYGDEMAYGEALEEEDSRVPTAVGKQKDTYTVCSA</sequence>
<organism evidence="1 2">
    <name type="scientific">Rhodofomes roseus</name>
    <dbReference type="NCBI Taxonomy" id="34475"/>
    <lineage>
        <taxon>Eukaryota</taxon>
        <taxon>Fungi</taxon>
        <taxon>Dikarya</taxon>
        <taxon>Basidiomycota</taxon>
        <taxon>Agaricomycotina</taxon>
        <taxon>Agaricomycetes</taxon>
        <taxon>Polyporales</taxon>
        <taxon>Rhodofomes</taxon>
    </lineage>
</organism>
<dbReference type="Proteomes" id="UP000298390">
    <property type="component" value="Unassembled WGS sequence"/>
</dbReference>
<proteinExistence type="predicted"/>